<keyword evidence="2" id="KW-0131">Cell cycle</keyword>
<name>A0A101H1K5_9BACT</name>
<dbReference type="InterPro" id="IPR036192">
    <property type="entry name" value="Cell_div_ZapA-like_sf"/>
</dbReference>
<evidence type="ECO:0000313" key="2">
    <source>
        <dbReference type="EMBL" id="KUK68676.1"/>
    </source>
</evidence>
<protein>
    <submittedName>
        <fullName evidence="2">Cell division protein ZapA</fullName>
    </submittedName>
</protein>
<dbReference type="AlphaFoldDB" id="A0A101H1K5"/>
<proteinExistence type="predicted"/>
<sequence>MKRSVSLELGEKKYTFITSDPQELVDQVFSKITEMYDSLKKNEEEIGYEKVLVGISVNLAHDLVRSQNELLRLKAKYEEVLSEYFQGRDEVEK</sequence>
<dbReference type="Proteomes" id="UP000264215">
    <property type="component" value="Unassembled WGS sequence"/>
</dbReference>
<accession>A0A101H1K5</accession>
<dbReference type="EMBL" id="LGGW01000003">
    <property type="protein sequence ID" value="KUK91368.1"/>
    <property type="molecule type" value="Genomic_DNA"/>
</dbReference>
<evidence type="ECO:0000313" key="3">
    <source>
        <dbReference type="EMBL" id="KUK91368.1"/>
    </source>
</evidence>
<evidence type="ECO:0000313" key="6">
    <source>
        <dbReference type="Proteomes" id="UP000264215"/>
    </source>
</evidence>
<keyword evidence="2" id="KW-0132">Cell division</keyword>
<dbReference type="PATRIC" id="fig|1236046.5.peg.656"/>
<evidence type="ECO:0000313" key="4">
    <source>
        <dbReference type="Proteomes" id="UP000054260"/>
    </source>
</evidence>
<organism evidence="2 4">
    <name type="scientific">Mesotoga infera</name>
    <dbReference type="NCBI Taxonomy" id="1236046"/>
    <lineage>
        <taxon>Bacteria</taxon>
        <taxon>Thermotogati</taxon>
        <taxon>Thermotogota</taxon>
        <taxon>Thermotogae</taxon>
        <taxon>Kosmotogales</taxon>
        <taxon>Kosmotogaceae</taxon>
        <taxon>Mesotoga</taxon>
    </lineage>
</organism>
<dbReference type="Pfam" id="PF05164">
    <property type="entry name" value="ZapA"/>
    <property type="match status" value="1"/>
</dbReference>
<dbReference type="EMBL" id="LGGH01000001">
    <property type="protein sequence ID" value="KUK68676.1"/>
    <property type="molecule type" value="Genomic_DNA"/>
</dbReference>
<reference evidence="4 5" key="2">
    <citation type="journal article" date="2015" name="MBio">
        <title>Genome-Resolved Metagenomic Analysis Reveals Roles for Candidate Phyla and Other Microbial Community Members in Biogeochemical Transformations in Oil Reservoirs.</title>
        <authorList>
            <person name="Hu P."/>
            <person name="Tom L."/>
            <person name="Singh A."/>
            <person name="Thomas B.C."/>
            <person name="Baker B.J."/>
            <person name="Piceno Y.M."/>
            <person name="Andersen G.L."/>
            <person name="Banfield J.F."/>
        </authorList>
    </citation>
    <scope>NUCLEOTIDE SEQUENCE [LARGE SCALE GENOMIC DNA]</scope>
</reference>
<reference evidence="1 6" key="3">
    <citation type="journal article" date="2018" name="Nat. Biotechnol.">
        <title>A standardized bacterial taxonomy based on genome phylogeny substantially revises the tree of life.</title>
        <authorList>
            <person name="Parks D.H."/>
            <person name="Chuvochina M."/>
            <person name="Waite D.W."/>
            <person name="Rinke C."/>
            <person name="Skarshewski A."/>
            <person name="Chaumeil P.A."/>
            <person name="Hugenholtz P."/>
        </authorList>
    </citation>
    <scope>NUCLEOTIDE SEQUENCE [LARGE SCALE GENOMIC DNA]</scope>
    <source>
        <strain evidence="1">UBA9905</strain>
    </source>
</reference>
<dbReference type="Proteomes" id="UP000055014">
    <property type="component" value="Unassembled WGS sequence"/>
</dbReference>
<evidence type="ECO:0000313" key="5">
    <source>
        <dbReference type="Proteomes" id="UP000055014"/>
    </source>
</evidence>
<dbReference type="SUPFAM" id="SSF102829">
    <property type="entry name" value="Cell division protein ZapA-like"/>
    <property type="match status" value="1"/>
</dbReference>
<comment type="caution">
    <text evidence="2">The sequence shown here is derived from an EMBL/GenBank/DDBJ whole genome shotgun (WGS) entry which is preliminary data.</text>
</comment>
<dbReference type="InterPro" id="IPR007838">
    <property type="entry name" value="Cell_div_ZapA-like"/>
</dbReference>
<dbReference type="GO" id="GO:0051301">
    <property type="term" value="P:cell division"/>
    <property type="evidence" value="ECO:0007669"/>
    <property type="project" value="UniProtKB-KW"/>
</dbReference>
<dbReference type="Proteomes" id="UP000054260">
    <property type="component" value="Unassembled WGS sequence"/>
</dbReference>
<gene>
    <name evidence="1" type="ORF">DIT26_02250</name>
    <name evidence="2" type="ORF">XD86_0008</name>
    <name evidence="3" type="ORF">XE02_0084</name>
</gene>
<reference evidence="2" key="1">
    <citation type="journal article" date="2015" name="MBio">
        <title>Genome-resolved metagenomic analysis reveals roles for candidate phyla and other microbial community members in biogeochemical transformations in oil reservoirs.</title>
        <authorList>
            <person name="Hu P."/>
            <person name="Tom L."/>
            <person name="Singh A."/>
            <person name="Thomas B.C."/>
            <person name="Baker B.J."/>
            <person name="Piceno Y.M."/>
            <person name="Andersen G.L."/>
            <person name="Banfield J.F."/>
        </authorList>
    </citation>
    <scope>NUCLEOTIDE SEQUENCE [LARGE SCALE GENOMIC DNA]</scope>
    <source>
        <strain evidence="2">46_47</strain>
        <strain evidence="3">46_70</strain>
    </source>
</reference>
<dbReference type="EMBL" id="DQBS01000057">
    <property type="protein sequence ID" value="HCO69398.1"/>
    <property type="molecule type" value="Genomic_DNA"/>
</dbReference>
<evidence type="ECO:0000313" key="1">
    <source>
        <dbReference type="EMBL" id="HCO69398.1"/>
    </source>
</evidence>